<gene>
    <name evidence="3" type="ORF">BDD14_1623</name>
</gene>
<reference evidence="3 4" key="1">
    <citation type="submission" date="2019-02" db="EMBL/GenBank/DDBJ databases">
        <title>Genomic Encyclopedia of Archaeal and Bacterial Type Strains, Phase II (KMG-II): from individual species to whole genera.</title>
        <authorList>
            <person name="Goeker M."/>
        </authorList>
    </citation>
    <scope>NUCLEOTIDE SEQUENCE [LARGE SCALE GENOMIC DNA]</scope>
    <source>
        <strain evidence="3 4">DSM 18101</strain>
    </source>
</reference>
<dbReference type="AlphaFoldDB" id="A0A4Q7YSI4"/>
<evidence type="ECO:0000313" key="4">
    <source>
        <dbReference type="Proteomes" id="UP000292958"/>
    </source>
</evidence>
<dbReference type="EMBL" id="SHKW01000001">
    <property type="protein sequence ID" value="RZU40184.1"/>
    <property type="molecule type" value="Genomic_DNA"/>
</dbReference>
<dbReference type="PANTHER" id="PTHR30203">
    <property type="entry name" value="OUTER MEMBRANE CATION EFFLUX PROTEIN"/>
    <property type="match status" value="1"/>
</dbReference>
<comment type="caution">
    <text evidence="3">The sequence shown here is derived from an EMBL/GenBank/DDBJ whole genome shotgun (WGS) entry which is preliminary data.</text>
</comment>
<proteinExistence type="inferred from homology"/>
<dbReference type="PANTHER" id="PTHR30203:SF29">
    <property type="entry name" value="PROTEIN CYAE"/>
    <property type="match status" value="1"/>
</dbReference>
<evidence type="ECO:0000313" key="3">
    <source>
        <dbReference type="EMBL" id="RZU40184.1"/>
    </source>
</evidence>
<dbReference type="InterPro" id="IPR010131">
    <property type="entry name" value="MdtP/NodT-like"/>
</dbReference>
<accession>A0A4Q7YSI4</accession>
<name>A0A4Q7YSI4_9BACT</name>
<feature type="region of interest" description="Disordered" evidence="2">
    <location>
        <begin position="1"/>
        <end position="37"/>
    </location>
</feature>
<evidence type="ECO:0000256" key="2">
    <source>
        <dbReference type="SAM" id="MobiDB-lite"/>
    </source>
</evidence>
<dbReference type="Gene3D" id="1.20.1600.10">
    <property type="entry name" value="Outer membrane efflux proteins (OEP)"/>
    <property type="match status" value="1"/>
</dbReference>
<organism evidence="3 4">
    <name type="scientific">Edaphobacter modestus</name>
    <dbReference type="NCBI Taxonomy" id="388466"/>
    <lineage>
        <taxon>Bacteria</taxon>
        <taxon>Pseudomonadati</taxon>
        <taxon>Acidobacteriota</taxon>
        <taxon>Terriglobia</taxon>
        <taxon>Terriglobales</taxon>
        <taxon>Acidobacteriaceae</taxon>
        <taxon>Edaphobacter</taxon>
    </lineage>
</organism>
<dbReference type="InterPro" id="IPR028351">
    <property type="entry name" value="CyaE"/>
</dbReference>
<comment type="similarity">
    <text evidence="1">Belongs to the outer membrane factor (OMF) (TC 1.B.17) family.</text>
</comment>
<dbReference type="OrthoDB" id="5296315at2"/>
<dbReference type="Pfam" id="PF02321">
    <property type="entry name" value="OEP"/>
    <property type="match status" value="2"/>
</dbReference>
<keyword evidence="4" id="KW-1185">Reference proteome</keyword>
<dbReference type="PIRSF" id="PIRSF001892">
    <property type="entry name" value="CyaE"/>
    <property type="match status" value="1"/>
</dbReference>
<sequence>MTSVAQKAPASPDRPWSPPSGAPVNTRGAGTNAPVLDPSEVYTLPELINLAEENNPETRVAWQNARARAAEVGIAEAELYPALAATAIAQSARNNVFFAPNFYRQTTETFSPTLSLDYVVFDFGRRTQRIAISKSKLLAANFLFNDTHRKVIFQVMQAYYRFLNSKGQEEAAEATLKNAQTVQDAAEARLQTGLATLPDVLEARSAVAQADYDLQAAFGATEIAHGDLATSMGISPTAPFQVESIQNLTIPEDLTETVESSIDKALAQRPDLMQRVQSLRGAESVVKLAKRDYLPSLRVGGAAGLAKTYGQQNQMPGIYSPNQELWNARLSLTWNLFDGFARENRLARAKADQNQAAAELKALQDRVENQVWAAYSTAHTALRQQRAAAALLAASTESYNAALQSYSYGVRNQIDVVSAQRSLAVARTADVNARTQLLMGVAALAFETGNLLYAKGP</sequence>
<dbReference type="Proteomes" id="UP000292958">
    <property type="component" value="Unassembled WGS sequence"/>
</dbReference>
<evidence type="ECO:0000256" key="1">
    <source>
        <dbReference type="ARBA" id="ARBA00007613"/>
    </source>
</evidence>
<protein>
    <submittedName>
        <fullName evidence="3">Outer membrane protein TolC</fullName>
    </submittedName>
</protein>
<dbReference type="SUPFAM" id="SSF56954">
    <property type="entry name" value="Outer membrane efflux proteins (OEP)"/>
    <property type="match status" value="1"/>
</dbReference>
<dbReference type="GO" id="GO:0015562">
    <property type="term" value="F:efflux transmembrane transporter activity"/>
    <property type="evidence" value="ECO:0007669"/>
    <property type="project" value="InterPro"/>
</dbReference>
<dbReference type="InterPro" id="IPR003423">
    <property type="entry name" value="OMP_efflux"/>
</dbReference>